<evidence type="ECO:0000313" key="1">
    <source>
        <dbReference type="EMBL" id="MCI91024.1"/>
    </source>
</evidence>
<keyword evidence="2" id="KW-1185">Reference proteome</keyword>
<accession>A0A392VRL2</accession>
<sequence>MVGRRHESHRVAWAGQDGIAWADIQRLRDGMGRPTPSICRAGR</sequence>
<proteinExistence type="predicted"/>
<organism evidence="1 2">
    <name type="scientific">Trifolium medium</name>
    <dbReference type="NCBI Taxonomy" id="97028"/>
    <lineage>
        <taxon>Eukaryota</taxon>
        <taxon>Viridiplantae</taxon>
        <taxon>Streptophyta</taxon>
        <taxon>Embryophyta</taxon>
        <taxon>Tracheophyta</taxon>
        <taxon>Spermatophyta</taxon>
        <taxon>Magnoliopsida</taxon>
        <taxon>eudicotyledons</taxon>
        <taxon>Gunneridae</taxon>
        <taxon>Pentapetalae</taxon>
        <taxon>rosids</taxon>
        <taxon>fabids</taxon>
        <taxon>Fabales</taxon>
        <taxon>Fabaceae</taxon>
        <taxon>Papilionoideae</taxon>
        <taxon>50 kb inversion clade</taxon>
        <taxon>NPAAA clade</taxon>
        <taxon>Hologalegina</taxon>
        <taxon>IRL clade</taxon>
        <taxon>Trifolieae</taxon>
        <taxon>Trifolium</taxon>
    </lineage>
</organism>
<dbReference type="EMBL" id="LXQA011260580">
    <property type="protein sequence ID" value="MCI91024.1"/>
    <property type="molecule type" value="Genomic_DNA"/>
</dbReference>
<dbReference type="Proteomes" id="UP000265520">
    <property type="component" value="Unassembled WGS sequence"/>
</dbReference>
<protein>
    <submittedName>
        <fullName evidence="1">Uncharacterized protein</fullName>
    </submittedName>
</protein>
<name>A0A392VRL2_9FABA</name>
<comment type="caution">
    <text evidence="1">The sequence shown here is derived from an EMBL/GenBank/DDBJ whole genome shotgun (WGS) entry which is preliminary data.</text>
</comment>
<reference evidence="1 2" key="1">
    <citation type="journal article" date="2018" name="Front. Plant Sci.">
        <title>Red Clover (Trifolium pratense) and Zigzag Clover (T. medium) - A Picture of Genomic Similarities and Differences.</title>
        <authorList>
            <person name="Dluhosova J."/>
            <person name="Istvanek J."/>
            <person name="Nedelnik J."/>
            <person name="Repkova J."/>
        </authorList>
    </citation>
    <scope>NUCLEOTIDE SEQUENCE [LARGE SCALE GENOMIC DNA]</scope>
    <source>
        <strain evidence="2">cv. 10/8</strain>
        <tissue evidence="1">Leaf</tissue>
    </source>
</reference>
<evidence type="ECO:0000313" key="2">
    <source>
        <dbReference type="Proteomes" id="UP000265520"/>
    </source>
</evidence>
<dbReference type="AlphaFoldDB" id="A0A392VRL2"/>